<evidence type="ECO:0000259" key="1">
    <source>
        <dbReference type="Pfam" id="PF01738"/>
    </source>
</evidence>
<dbReference type="Proteomes" id="UP000532440">
    <property type="component" value="Unassembled WGS sequence"/>
</dbReference>
<accession>A0A7W8HIZ3</accession>
<dbReference type="RefSeq" id="WP_183968692.1">
    <property type="nucleotide sequence ID" value="NZ_BAABEW010000012.1"/>
</dbReference>
<protein>
    <submittedName>
        <fullName evidence="2">Carboxymethylenebutenolidase</fullName>
        <ecNumber evidence="2">3.1.1.45</ecNumber>
    </submittedName>
</protein>
<gene>
    <name evidence="2" type="ORF">HNQ70_002831</name>
</gene>
<dbReference type="PANTHER" id="PTHR46623">
    <property type="entry name" value="CARBOXYMETHYLENEBUTENOLIDASE-RELATED"/>
    <property type="match status" value="1"/>
</dbReference>
<dbReference type="Gene3D" id="3.40.50.1820">
    <property type="entry name" value="alpha/beta hydrolase"/>
    <property type="match status" value="1"/>
</dbReference>
<keyword evidence="2" id="KW-0378">Hydrolase</keyword>
<proteinExistence type="predicted"/>
<comment type="caution">
    <text evidence="2">The sequence shown here is derived from an EMBL/GenBank/DDBJ whole genome shotgun (WGS) entry which is preliminary data.</text>
</comment>
<dbReference type="InterPro" id="IPR002925">
    <property type="entry name" value="Dienelactn_hydro"/>
</dbReference>
<dbReference type="PANTHER" id="PTHR46623:SF6">
    <property type="entry name" value="ALPHA_BETA-HYDROLASES SUPERFAMILY PROTEIN"/>
    <property type="match status" value="1"/>
</dbReference>
<organism evidence="2 3">
    <name type="scientific">Quisquiliibacterium transsilvanicum</name>
    <dbReference type="NCBI Taxonomy" id="1549638"/>
    <lineage>
        <taxon>Bacteria</taxon>
        <taxon>Pseudomonadati</taxon>
        <taxon>Pseudomonadota</taxon>
        <taxon>Betaproteobacteria</taxon>
        <taxon>Burkholderiales</taxon>
        <taxon>Burkholderiaceae</taxon>
        <taxon>Quisquiliibacterium</taxon>
    </lineage>
</organism>
<dbReference type="EC" id="3.1.1.45" evidence="2"/>
<name>A0A7W8HIZ3_9BURK</name>
<dbReference type="InterPro" id="IPR051049">
    <property type="entry name" value="Dienelactone_hydrolase-like"/>
</dbReference>
<dbReference type="Pfam" id="PF01738">
    <property type="entry name" value="DLH"/>
    <property type="match status" value="1"/>
</dbReference>
<dbReference type="GO" id="GO:0008806">
    <property type="term" value="F:carboxymethylenebutenolidase activity"/>
    <property type="evidence" value="ECO:0007669"/>
    <property type="project" value="UniProtKB-EC"/>
</dbReference>
<dbReference type="SUPFAM" id="SSF53474">
    <property type="entry name" value="alpha/beta-Hydrolases"/>
    <property type="match status" value="1"/>
</dbReference>
<dbReference type="InterPro" id="IPR029058">
    <property type="entry name" value="AB_hydrolase_fold"/>
</dbReference>
<dbReference type="AlphaFoldDB" id="A0A7W8HIZ3"/>
<evidence type="ECO:0000313" key="2">
    <source>
        <dbReference type="EMBL" id="MBB5272808.1"/>
    </source>
</evidence>
<sequence>MPSWIELTADDGHRFSAWVAEPLGKARGAVVVAQEIFGVNAHIRAVTESYAADGYLAVAPALFDRAQRGFETGYTPEDIATARKVMQGLTIDDAMKDLAATLSWAARAGRVGVTGFCWGGTVAWVAAARLDGLACAVPYYGGGMPGYIGEAPRCPVMMHFGEHDTMPSAEQARLIAAAHPSAIAHFYDAGHGFNCDQRASFDAAASALARSRTLEFFAKHLG</sequence>
<reference evidence="2 3" key="1">
    <citation type="submission" date="2020-08" db="EMBL/GenBank/DDBJ databases">
        <title>Genomic Encyclopedia of Type Strains, Phase IV (KMG-IV): sequencing the most valuable type-strain genomes for metagenomic binning, comparative biology and taxonomic classification.</title>
        <authorList>
            <person name="Goeker M."/>
        </authorList>
    </citation>
    <scope>NUCLEOTIDE SEQUENCE [LARGE SCALE GENOMIC DNA]</scope>
    <source>
        <strain evidence="2 3">DSM 29781</strain>
    </source>
</reference>
<dbReference type="EMBL" id="JACHGB010000005">
    <property type="protein sequence ID" value="MBB5272808.1"/>
    <property type="molecule type" value="Genomic_DNA"/>
</dbReference>
<keyword evidence="3" id="KW-1185">Reference proteome</keyword>
<feature type="domain" description="Dienelactone hydrolase" evidence="1">
    <location>
        <begin position="15"/>
        <end position="220"/>
    </location>
</feature>
<evidence type="ECO:0000313" key="3">
    <source>
        <dbReference type="Proteomes" id="UP000532440"/>
    </source>
</evidence>